<dbReference type="EMBL" id="BMIR01000009">
    <property type="protein sequence ID" value="GGE42513.1"/>
    <property type="molecule type" value="Genomic_DNA"/>
</dbReference>
<keyword evidence="11" id="KW-1185">Reference proteome</keyword>
<dbReference type="SUPFAM" id="SSF53850">
    <property type="entry name" value="Periplasmic binding protein-like II"/>
    <property type="match status" value="1"/>
</dbReference>
<keyword evidence="2 8" id="KW-0813">Transport</keyword>
<dbReference type="InterPro" id="IPR051204">
    <property type="entry name" value="ABC_transp_perm/SBD"/>
</dbReference>
<dbReference type="CDD" id="cd06261">
    <property type="entry name" value="TM_PBP2"/>
    <property type="match status" value="1"/>
</dbReference>
<evidence type="ECO:0000256" key="3">
    <source>
        <dbReference type="ARBA" id="ARBA00022692"/>
    </source>
</evidence>
<dbReference type="RefSeq" id="WP_308422153.1">
    <property type="nucleotide sequence ID" value="NZ_BMIR01000009.1"/>
</dbReference>
<comment type="subcellular location">
    <subcellularLocation>
        <location evidence="8">Cell membrane</location>
        <topology evidence="8">Multi-pass membrane protein</topology>
    </subcellularLocation>
    <subcellularLocation>
        <location evidence="1">Membrane</location>
        <topology evidence="1">Multi-pass membrane protein</topology>
    </subcellularLocation>
</comment>
<comment type="similarity">
    <text evidence="6">In the C-terminal section; belongs to the OsmX family.</text>
</comment>
<feature type="transmembrane region" description="Helical" evidence="8">
    <location>
        <begin position="139"/>
        <end position="165"/>
    </location>
</feature>
<evidence type="ECO:0000256" key="8">
    <source>
        <dbReference type="RuleBase" id="RU363032"/>
    </source>
</evidence>
<feature type="transmembrane region" description="Helical" evidence="8">
    <location>
        <begin position="229"/>
        <end position="248"/>
    </location>
</feature>
<evidence type="ECO:0000256" key="6">
    <source>
        <dbReference type="ARBA" id="ARBA00035642"/>
    </source>
</evidence>
<sequence length="526" mass="58244">MTKITILHETLDVFVNRWSMVWNLLMEHIFLSFISILIAIIISVPLGIYLTRHNKIAGPVIGITSIFQTIPSLALLVFLVPFIGTGKLPAIIALTVYGLLPILRNTYLGIMGVDSSVIEAGKGMGMTNRQILWMVELPLSLRVIMGGVRTASVLVIGVATIAGLIGAGGLGDLIYRGLQTLNTGLILGGAIPAALLAIIFDYLLKKLEEDVTPKGLQAKGKLPKKSVKIIRWSVVGIIILALIGNFAIQSFGGANKDTIVISGKNFTEQQIMVYIMGHLIEDKTDLNVEYHSFLGGTSPVFNGVKKGDYDLYVEYTGTGLIEILKHKIVSDPDKVYDIVKQQFKKKYDLDWLKPIGFNNTYTLTVRQSDAQKYGLKTISDLKKVDSKLSLGSEPEFLERKDGYPGLEKTYGLHFKSTSSMDAGIMYSSIKNNKVDVIDAYGTDGRIPAYNLKVLKDDKHFFPPYYAAPLIRDDTLKAHPELKKVLNMLSGKINDQTMQELNKEVDLDKKDYEDVAVNWLKKEGLID</sequence>
<dbReference type="Pfam" id="PF00528">
    <property type="entry name" value="BPD_transp_1"/>
    <property type="match status" value="1"/>
</dbReference>
<comment type="similarity">
    <text evidence="8">Belongs to the binding-protein-dependent transport system permease family.</text>
</comment>
<gene>
    <name evidence="10" type="ORF">GCM10011391_21630</name>
</gene>
<evidence type="ECO:0000256" key="2">
    <source>
        <dbReference type="ARBA" id="ARBA00022448"/>
    </source>
</evidence>
<evidence type="ECO:0000256" key="7">
    <source>
        <dbReference type="ARBA" id="ARBA00035652"/>
    </source>
</evidence>
<feature type="transmembrane region" description="Helical" evidence="8">
    <location>
        <begin position="185"/>
        <end position="204"/>
    </location>
</feature>
<dbReference type="InterPro" id="IPR035906">
    <property type="entry name" value="MetI-like_sf"/>
</dbReference>
<dbReference type="PROSITE" id="PS50928">
    <property type="entry name" value="ABC_TM1"/>
    <property type="match status" value="1"/>
</dbReference>
<dbReference type="CDD" id="cd13528">
    <property type="entry name" value="PBP2_osmoprotectants"/>
    <property type="match status" value="1"/>
</dbReference>
<keyword evidence="3 8" id="KW-0812">Transmembrane</keyword>
<dbReference type="GO" id="GO:0043190">
    <property type="term" value="C:ATP-binding cassette (ABC) transporter complex"/>
    <property type="evidence" value="ECO:0007669"/>
    <property type="project" value="InterPro"/>
</dbReference>
<evidence type="ECO:0000313" key="11">
    <source>
        <dbReference type="Proteomes" id="UP000628775"/>
    </source>
</evidence>
<dbReference type="Gene3D" id="3.40.190.10">
    <property type="entry name" value="Periplasmic binding protein-like II"/>
    <property type="match status" value="1"/>
</dbReference>
<dbReference type="PANTHER" id="PTHR30177">
    <property type="entry name" value="GLYCINE BETAINE/L-PROLINE TRANSPORT SYSTEM PERMEASE PROTEIN PROW"/>
    <property type="match status" value="1"/>
</dbReference>
<feature type="transmembrane region" description="Helical" evidence="8">
    <location>
        <begin position="90"/>
        <end position="118"/>
    </location>
</feature>
<proteinExistence type="inferred from homology"/>
<dbReference type="InterPro" id="IPR000515">
    <property type="entry name" value="MetI-like"/>
</dbReference>
<dbReference type="SUPFAM" id="SSF161098">
    <property type="entry name" value="MetI-like"/>
    <property type="match status" value="1"/>
</dbReference>
<feature type="transmembrane region" description="Helical" evidence="8">
    <location>
        <begin position="29"/>
        <end position="48"/>
    </location>
</feature>
<dbReference type="GO" id="GO:0022857">
    <property type="term" value="F:transmembrane transporter activity"/>
    <property type="evidence" value="ECO:0007669"/>
    <property type="project" value="InterPro"/>
</dbReference>
<dbReference type="FunFam" id="1.10.3720.10:FF:000001">
    <property type="entry name" value="Glycine betaine ABC transporter, permease"/>
    <property type="match status" value="1"/>
</dbReference>
<accession>A0A8J2W3V3</accession>
<evidence type="ECO:0000259" key="9">
    <source>
        <dbReference type="PROSITE" id="PS50928"/>
    </source>
</evidence>
<keyword evidence="5 8" id="KW-0472">Membrane</keyword>
<dbReference type="InterPro" id="IPR007210">
    <property type="entry name" value="ABC_Gly_betaine_transp_sub-bd"/>
</dbReference>
<dbReference type="GO" id="GO:0031460">
    <property type="term" value="P:glycine betaine transport"/>
    <property type="evidence" value="ECO:0007669"/>
    <property type="project" value="TreeGrafter"/>
</dbReference>
<evidence type="ECO:0000256" key="1">
    <source>
        <dbReference type="ARBA" id="ARBA00004141"/>
    </source>
</evidence>
<organism evidence="10 11">
    <name type="scientific">Pullulanibacillus camelliae</name>
    <dbReference type="NCBI Taxonomy" id="1707096"/>
    <lineage>
        <taxon>Bacteria</taxon>
        <taxon>Bacillati</taxon>
        <taxon>Bacillota</taxon>
        <taxon>Bacilli</taxon>
        <taxon>Bacillales</taxon>
        <taxon>Sporolactobacillaceae</taxon>
        <taxon>Pullulanibacillus</taxon>
    </lineage>
</organism>
<dbReference type="Gene3D" id="1.10.3720.10">
    <property type="entry name" value="MetI-like"/>
    <property type="match status" value="1"/>
</dbReference>
<evidence type="ECO:0000256" key="5">
    <source>
        <dbReference type="ARBA" id="ARBA00023136"/>
    </source>
</evidence>
<name>A0A8J2W3V3_9BACL</name>
<comment type="similarity">
    <text evidence="7">In the N-terminal section; belongs to the binding-protein-dependent transport system permease family.</text>
</comment>
<keyword evidence="4 8" id="KW-1133">Transmembrane helix</keyword>
<reference evidence="10" key="2">
    <citation type="submission" date="2020-09" db="EMBL/GenBank/DDBJ databases">
        <authorList>
            <person name="Sun Q."/>
            <person name="Zhou Y."/>
        </authorList>
    </citation>
    <scope>NUCLEOTIDE SEQUENCE</scope>
    <source>
        <strain evidence="10">CGMCC 1.15371</strain>
    </source>
</reference>
<feature type="transmembrane region" description="Helical" evidence="8">
    <location>
        <begin position="60"/>
        <end position="84"/>
    </location>
</feature>
<dbReference type="AlphaFoldDB" id="A0A8J2W3V3"/>
<protein>
    <submittedName>
        <fullName evidence="10">ABC transporter permease</fullName>
    </submittedName>
</protein>
<reference evidence="10" key="1">
    <citation type="journal article" date="2014" name="Int. J. Syst. Evol. Microbiol.">
        <title>Complete genome sequence of Corynebacterium casei LMG S-19264T (=DSM 44701T), isolated from a smear-ripened cheese.</title>
        <authorList>
            <consortium name="US DOE Joint Genome Institute (JGI-PGF)"/>
            <person name="Walter F."/>
            <person name="Albersmeier A."/>
            <person name="Kalinowski J."/>
            <person name="Ruckert C."/>
        </authorList>
    </citation>
    <scope>NUCLEOTIDE SEQUENCE</scope>
    <source>
        <strain evidence="10">CGMCC 1.15371</strain>
    </source>
</reference>
<comment type="caution">
    <text evidence="10">The sequence shown here is derived from an EMBL/GenBank/DDBJ whole genome shotgun (WGS) entry which is preliminary data.</text>
</comment>
<evidence type="ECO:0000256" key="4">
    <source>
        <dbReference type="ARBA" id="ARBA00022989"/>
    </source>
</evidence>
<evidence type="ECO:0000313" key="10">
    <source>
        <dbReference type="EMBL" id="GGE42513.1"/>
    </source>
</evidence>
<dbReference type="PANTHER" id="PTHR30177:SF28">
    <property type="entry name" value="CHOLINE TRANSPORT SYSTEM PERMEASE PROTEIN OPUBB"/>
    <property type="match status" value="1"/>
</dbReference>
<dbReference type="Pfam" id="PF04069">
    <property type="entry name" value="OpuAC"/>
    <property type="match status" value="1"/>
</dbReference>
<feature type="domain" description="ABC transmembrane type-1" evidence="9">
    <location>
        <begin position="25"/>
        <end position="204"/>
    </location>
</feature>
<dbReference type="Gene3D" id="3.40.190.120">
    <property type="entry name" value="Osmoprotection protein (prox), domain 2"/>
    <property type="match status" value="1"/>
</dbReference>
<dbReference type="Proteomes" id="UP000628775">
    <property type="component" value="Unassembled WGS sequence"/>
</dbReference>